<dbReference type="InterPro" id="IPR011712">
    <property type="entry name" value="Sig_transdc_His_kin_sub3_dim/P"/>
</dbReference>
<evidence type="ECO:0000256" key="16">
    <source>
        <dbReference type="ARBA" id="ARBA00023014"/>
    </source>
</evidence>
<dbReference type="AlphaFoldDB" id="A0A937FXN1"/>
<keyword evidence="16" id="KW-0411">Iron-sulfur</keyword>
<dbReference type="CDD" id="cd16917">
    <property type="entry name" value="HATPase_UhpB-NarQ-NarX-like"/>
    <property type="match status" value="1"/>
</dbReference>
<keyword evidence="6" id="KW-0004">4Fe-4S</keyword>
<evidence type="ECO:0000256" key="10">
    <source>
        <dbReference type="ARBA" id="ARBA00022723"/>
    </source>
</evidence>
<evidence type="ECO:0000313" key="21">
    <source>
        <dbReference type="EMBL" id="MBL6446316.1"/>
    </source>
</evidence>
<dbReference type="InterPro" id="IPR050482">
    <property type="entry name" value="Sensor_HK_TwoCompSys"/>
</dbReference>
<dbReference type="GO" id="GO:0016020">
    <property type="term" value="C:membrane"/>
    <property type="evidence" value="ECO:0007669"/>
    <property type="project" value="InterPro"/>
</dbReference>
<protein>
    <recommendedName>
        <fullName evidence="5">Oxygen sensor histidine kinase NreB</fullName>
        <ecNumber evidence="4">2.7.13.3</ecNumber>
    </recommendedName>
    <alternativeName>
        <fullName evidence="18">Nitrogen regulation protein B</fullName>
    </alternativeName>
</protein>
<evidence type="ECO:0000256" key="13">
    <source>
        <dbReference type="ARBA" id="ARBA00022840"/>
    </source>
</evidence>
<dbReference type="GO" id="GO:0046872">
    <property type="term" value="F:metal ion binding"/>
    <property type="evidence" value="ECO:0007669"/>
    <property type="project" value="UniProtKB-KW"/>
</dbReference>
<evidence type="ECO:0000256" key="2">
    <source>
        <dbReference type="ARBA" id="ARBA00001966"/>
    </source>
</evidence>
<dbReference type="PRINTS" id="PR00344">
    <property type="entry name" value="BCTRLSENSOR"/>
</dbReference>
<keyword evidence="11" id="KW-0547">Nucleotide-binding</keyword>
<reference evidence="21" key="1">
    <citation type="submission" date="2021-01" db="EMBL/GenBank/DDBJ databases">
        <title>Fulvivirga kasyanovii gen. nov., sp nov., a novel member of the phylum Bacteroidetes isolated from seawater in a mussel farm.</title>
        <authorList>
            <person name="Zhao L.-H."/>
            <person name="Wang Z.-J."/>
        </authorList>
    </citation>
    <scope>NUCLEOTIDE SEQUENCE</scope>
    <source>
        <strain evidence="21">29W222</strain>
    </source>
</reference>
<organism evidence="21 22">
    <name type="scientific">Fulvivirga marina</name>
    <dbReference type="NCBI Taxonomy" id="2494733"/>
    <lineage>
        <taxon>Bacteria</taxon>
        <taxon>Pseudomonadati</taxon>
        <taxon>Bacteroidota</taxon>
        <taxon>Cytophagia</taxon>
        <taxon>Cytophagales</taxon>
        <taxon>Fulvivirgaceae</taxon>
        <taxon>Fulvivirga</taxon>
    </lineage>
</organism>
<proteinExistence type="predicted"/>
<evidence type="ECO:0000256" key="11">
    <source>
        <dbReference type="ARBA" id="ARBA00022741"/>
    </source>
</evidence>
<gene>
    <name evidence="21" type="ORF">JMN32_08350</name>
</gene>
<keyword evidence="19" id="KW-0812">Transmembrane</keyword>
<comment type="function">
    <text evidence="17">Member of the two-component regulatory system NreB/NreC involved in the control of dissimilatory nitrate/nitrite reduction in response to oxygen. NreB functions as a direct oxygen sensor histidine kinase which is autophosphorylated, in the absence of oxygen, probably at the conserved histidine residue, and transfers its phosphate group probably to a conserved aspartate residue of NreC. NreB/NreC activates the expression of the nitrate (narGHJI) and nitrite (nir) reductase operons, as well as the putative nitrate transporter gene narT.</text>
</comment>
<evidence type="ECO:0000256" key="8">
    <source>
        <dbReference type="ARBA" id="ARBA00022553"/>
    </source>
</evidence>
<keyword evidence="15" id="KW-0902">Two-component regulatory system</keyword>
<dbReference type="Proteomes" id="UP000614216">
    <property type="component" value="Unassembled WGS sequence"/>
</dbReference>
<dbReference type="InterPro" id="IPR005467">
    <property type="entry name" value="His_kinase_dom"/>
</dbReference>
<keyword evidence="12 21" id="KW-0418">Kinase</keyword>
<dbReference type="GO" id="GO:0005524">
    <property type="term" value="F:ATP binding"/>
    <property type="evidence" value="ECO:0007669"/>
    <property type="project" value="UniProtKB-KW"/>
</dbReference>
<dbReference type="RefSeq" id="WP_202855852.1">
    <property type="nucleotide sequence ID" value="NZ_JAEUGD010000023.1"/>
</dbReference>
<dbReference type="Pfam" id="PF07730">
    <property type="entry name" value="HisKA_3"/>
    <property type="match status" value="1"/>
</dbReference>
<dbReference type="Pfam" id="PF02518">
    <property type="entry name" value="HATPase_c"/>
    <property type="match status" value="1"/>
</dbReference>
<evidence type="ECO:0000313" key="22">
    <source>
        <dbReference type="Proteomes" id="UP000614216"/>
    </source>
</evidence>
<comment type="cofactor">
    <cofactor evidence="2">
        <name>[4Fe-4S] cluster</name>
        <dbReference type="ChEBI" id="CHEBI:49883"/>
    </cofactor>
</comment>
<evidence type="ECO:0000256" key="15">
    <source>
        <dbReference type="ARBA" id="ARBA00023012"/>
    </source>
</evidence>
<dbReference type="Gene3D" id="3.30.565.10">
    <property type="entry name" value="Histidine kinase-like ATPase, C-terminal domain"/>
    <property type="match status" value="1"/>
</dbReference>
<sequence length="267" mass="29631">MESEASNILVLLIVGTSVMLLLAGSIVFFVIYYQKRMLQNKIATQELESGYQKQLLLTTIDSQEKERKRIASDLHDGVGAMLSAAKLNLNMLKSGAIPKEELAEALGETKDMIDETIETVRRISKDLLPSSLEVFGLSKAVQELCEKLDNPKTHVEYEVKGEEVTLTRQQELLIYRMIQELVNNALKHAEASVINVDISWNDPLTVTVQDDGKGFNPDEIRGDIKRGVGLYSIENRASLIGGEVFFESQPGAGATINITIKNDHEPD</sequence>
<dbReference type="Gene3D" id="1.20.5.1930">
    <property type="match status" value="1"/>
</dbReference>
<evidence type="ECO:0000256" key="7">
    <source>
        <dbReference type="ARBA" id="ARBA00022490"/>
    </source>
</evidence>
<feature type="domain" description="Histidine kinase" evidence="20">
    <location>
        <begin position="69"/>
        <end position="264"/>
    </location>
</feature>
<evidence type="ECO:0000256" key="19">
    <source>
        <dbReference type="SAM" id="Phobius"/>
    </source>
</evidence>
<feature type="transmembrane region" description="Helical" evidence="19">
    <location>
        <begin position="6"/>
        <end position="33"/>
    </location>
</feature>
<dbReference type="InterPro" id="IPR003594">
    <property type="entry name" value="HATPase_dom"/>
</dbReference>
<keyword evidence="9" id="KW-0808">Transferase</keyword>
<keyword evidence="7" id="KW-0963">Cytoplasm</keyword>
<evidence type="ECO:0000256" key="3">
    <source>
        <dbReference type="ARBA" id="ARBA00004496"/>
    </source>
</evidence>
<accession>A0A937FXN1</accession>
<evidence type="ECO:0000256" key="9">
    <source>
        <dbReference type="ARBA" id="ARBA00022679"/>
    </source>
</evidence>
<keyword evidence="19" id="KW-0472">Membrane</keyword>
<keyword evidence="22" id="KW-1185">Reference proteome</keyword>
<dbReference type="PANTHER" id="PTHR24421">
    <property type="entry name" value="NITRATE/NITRITE SENSOR PROTEIN NARX-RELATED"/>
    <property type="match status" value="1"/>
</dbReference>
<dbReference type="PANTHER" id="PTHR24421:SF10">
    <property type="entry name" value="NITRATE_NITRITE SENSOR PROTEIN NARQ"/>
    <property type="match status" value="1"/>
</dbReference>
<dbReference type="GO" id="GO:0051539">
    <property type="term" value="F:4 iron, 4 sulfur cluster binding"/>
    <property type="evidence" value="ECO:0007669"/>
    <property type="project" value="UniProtKB-KW"/>
</dbReference>
<evidence type="ECO:0000256" key="6">
    <source>
        <dbReference type="ARBA" id="ARBA00022485"/>
    </source>
</evidence>
<dbReference type="SUPFAM" id="SSF55874">
    <property type="entry name" value="ATPase domain of HSP90 chaperone/DNA topoisomerase II/histidine kinase"/>
    <property type="match status" value="1"/>
</dbReference>
<keyword evidence="8" id="KW-0597">Phosphoprotein</keyword>
<keyword evidence="14" id="KW-0408">Iron</keyword>
<dbReference type="InterPro" id="IPR036890">
    <property type="entry name" value="HATPase_C_sf"/>
</dbReference>
<comment type="caution">
    <text evidence="21">The sequence shown here is derived from an EMBL/GenBank/DDBJ whole genome shotgun (WGS) entry which is preliminary data.</text>
</comment>
<name>A0A937FXN1_9BACT</name>
<dbReference type="EC" id="2.7.13.3" evidence="4"/>
<comment type="catalytic activity">
    <reaction evidence="1">
        <text>ATP + protein L-histidine = ADP + protein N-phospho-L-histidine.</text>
        <dbReference type="EC" id="2.7.13.3"/>
    </reaction>
</comment>
<evidence type="ECO:0000256" key="18">
    <source>
        <dbReference type="ARBA" id="ARBA00030800"/>
    </source>
</evidence>
<dbReference type="GO" id="GO:0046983">
    <property type="term" value="F:protein dimerization activity"/>
    <property type="evidence" value="ECO:0007669"/>
    <property type="project" value="InterPro"/>
</dbReference>
<dbReference type="EMBL" id="JAEUGD010000023">
    <property type="protein sequence ID" value="MBL6446316.1"/>
    <property type="molecule type" value="Genomic_DNA"/>
</dbReference>
<keyword evidence="13" id="KW-0067">ATP-binding</keyword>
<dbReference type="PROSITE" id="PS50109">
    <property type="entry name" value="HIS_KIN"/>
    <property type="match status" value="1"/>
</dbReference>
<evidence type="ECO:0000256" key="12">
    <source>
        <dbReference type="ARBA" id="ARBA00022777"/>
    </source>
</evidence>
<evidence type="ECO:0000256" key="17">
    <source>
        <dbReference type="ARBA" id="ARBA00024827"/>
    </source>
</evidence>
<evidence type="ECO:0000256" key="14">
    <source>
        <dbReference type="ARBA" id="ARBA00023004"/>
    </source>
</evidence>
<keyword evidence="10" id="KW-0479">Metal-binding</keyword>
<dbReference type="SMART" id="SM00387">
    <property type="entry name" value="HATPase_c"/>
    <property type="match status" value="1"/>
</dbReference>
<dbReference type="InterPro" id="IPR004358">
    <property type="entry name" value="Sig_transdc_His_kin-like_C"/>
</dbReference>
<evidence type="ECO:0000256" key="4">
    <source>
        <dbReference type="ARBA" id="ARBA00012438"/>
    </source>
</evidence>
<dbReference type="GO" id="GO:0005737">
    <property type="term" value="C:cytoplasm"/>
    <property type="evidence" value="ECO:0007669"/>
    <property type="project" value="UniProtKB-SubCell"/>
</dbReference>
<evidence type="ECO:0000256" key="1">
    <source>
        <dbReference type="ARBA" id="ARBA00000085"/>
    </source>
</evidence>
<keyword evidence="19" id="KW-1133">Transmembrane helix</keyword>
<evidence type="ECO:0000256" key="5">
    <source>
        <dbReference type="ARBA" id="ARBA00017322"/>
    </source>
</evidence>
<evidence type="ECO:0000259" key="20">
    <source>
        <dbReference type="PROSITE" id="PS50109"/>
    </source>
</evidence>
<comment type="subcellular location">
    <subcellularLocation>
        <location evidence="3">Cytoplasm</location>
    </subcellularLocation>
</comment>
<dbReference type="GO" id="GO:0000155">
    <property type="term" value="F:phosphorelay sensor kinase activity"/>
    <property type="evidence" value="ECO:0007669"/>
    <property type="project" value="InterPro"/>
</dbReference>